<dbReference type="EMBL" id="NBSK02000009">
    <property type="protein sequence ID" value="KAJ0186147.1"/>
    <property type="molecule type" value="Genomic_DNA"/>
</dbReference>
<proteinExistence type="predicted"/>
<evidence type="ECO:0000313" key="2">
    <source>
        <dbReference type="Proteomes" id="UP000235145"/>
    </source>
</evidence>
<evidence type="ECO:0000313" key="1">
    <source>
        <dbReference type="EMBL" id="KAJ0186147.1"/>
    </source>
</evidence>
<name>A0A9R1UFF8_LACSA</name>
<protein>
    <submittedName>
        <fullName evidence="1">Uncharacterized protein</fullName>
    </submittedName>
</protein>
<gene>
    <name evidence="1" type="ORF">LSAT_V11C900481850</name>
</gene>
<dbReference type="Proteomes" id="UP000235145">
    <property type="component" value="Unassembled WGS sequence"/>
</dbReference>
<sequence length="303" mass="34272">MLRGDDILRKRPKRRSSFRLRTIHILQLSGSHPPGKVRDQLEGGADLLYATCIVKRAILVDIIGGLHVFVSIAVRKATSELIVLFSVRACLCLDPRFLVDQVEDLLGRTIFLFSDPFPVTPQLSPLRAVVLFVIPPADILHQECDFSCIRVSLVWVRILLMWGVEEVCICVLLAGKAKTITMAANHGGSSRIKVKRFHQPNAGGGWKFLWCKLHRLEFDAGETLNDIVTDRKLGLGSSNRDKRVEMLELDFMKHGIKIRDPCFNYDFPLRLSDRNIEHLCKLPSSTVSVVELISLKKARLEER</sequence>
<keyword evidence="2" id="KW-1185">Reference proteome</keyword>
<reference evidence="1 2" key="1">
    <citation type="journal article" date="2017" name="Nat. Commun.">
        <title>Genome assembly with in vitro proximity ligation data and whole-genome triplication in lettuce.</title>
        <authorList>
            <person name="Reyes-Chin-Wo S."/>
            <person name="Wang Z."/>
            <person name="Yang X."/>
            <person name="Kozik A."/>
            <person name="Arikit S."/>
            <person name="Song C."/>
            <person name="Xia L."/>
            <person name="Froenicke L."/>
            <person name="Lavelle D.O."/>
            <person name="Truco M.J."/>
            <person name="Xia R."/>
            <person name="Zhu S."/>
            <person name="Xu C."/>
            <person name="Xu H."/>
            <person name="Xu X."/>
            <person name="Cox K."/>
            <person name="Korf I."/>
            <person name="Meyers B.C."/>
            <person name="Michelmore R.W."/>
        </authorList>
    </citation>
    <scope>NUCLEOTIDE SEQUENCE [LARGE SCALE GENOMIC DNA]</scope>
    <source>
        <strain evidence="2">cv. Salinas</strain>
        <tissue evidence="1">Seedlings</tissue>
    </source>
</reference>
<organism evidence="1 2">
    <name type="scientific">Lactuca sativa</name>
    <name type="common">Garden lettuce</name>
    <dbReference type="NCBI Taxonomy" id="4236"/>
    <lineage>
        <taxon>Eukaryota</taxon>
        <taxon>Viridiplantae</taxon>
        <taxon>Streptophyta</taxon>
        <taxon>Embryophyta</taxon>
        <taxon>Tracheophyta</taxon>
        <taxon>Spermatophyta</taxon>
        <taxon>Magnoliopsida</taxon>
        <taxon>eudicotyledons</taxon>
        <taxon>Gunneridae</taxon>
        <taxon>Pentapetalae</taxon>
        <taxon>asterids</taxon>
        <taxon>campanulids</taxon>
        <taxon>Asterales</taxon>
        <taxon>Asteraceae</taxon>
        <taxon>Cichorioideae</taxon>
        <taxon>Cichorieae</taxon>
        <taxon>Lactucinae</taxon>
        <taxon>Lactuca</taxon>
    </lineage>
</organism>
<dbReference type="AlphaFoldDB" id="A0A9R1UFF8"/>
<comment type="caution">
    <text evidence="1">The sequence shown here is derived from an EMBL/GenBank/DDBJ whole genome shotgun (WGS) entry which is preliminary data.</text>
</comment>
<accession>A0A9R1UFF8</accession>